<sequence length="246" mass="25763">MPSQDSGGMLRVIQAMESPMRGDQLVFHEEDITDNVPDKVKPVKPHVVHKTVFVNTVTDTDNVPSDNQAASPMCSNAVPADAAVQQSLHVKNDIPSEELQDSAKPIKAVVNPLTFFFPTPSKAVCPTAAEDSTAQLQETAGIAAETVIIPHGNVNVCVTDKNHPSTSVMDSPTNSVQAVNNNCNVQTNVTSVWGLGPDKPTFAQVVRSAPGSPAPKQGFLLQPTTLGTPGSGLGSLASAGGPRRNV</sequence>
<dbReference type="Proteomes" id="UP000228934">
    <property type="component" value="Unassembled WGS sequence"/>
</dbReference>
<dbReference type="AlphaFoldDB" id="A0A2G9Q2N7"/>
<proteinExistence type="predicted"/>
<gene>
    <name evidence="2" type="ORF">AB205_0146530</name>
</gene>
<accession>A0A2G9Q2N7</accession>
<reference evidence="3" key="1">
    <citation type="journal article" date="2017" name="Nat. Commun.">
        <title>The North American bullfrog draft genome provides insight into hormonal regulation of long noncoding RNA.</title>
        <authorList>
            <person name="Hammond S.A."/>
            <person name="Warren R.L."/>
            <person name="Vandervalk B.P."/>
            <person name="Kucuk E."/>
            <person name="Khan H."/>
            <person name="Gibb E.A."/>
            <person name="Pandoh P."/>
            <person name="Kirk H."/>
            <person name="Zhao Y."/>
            <person name="Jones M."/>
            <person name="Mungall A.J."/>
            <person name="Coope R."/>
            <person name="Pleasance S."/>
            <person name="Moore R.A."/>
            <person name="Holt R.A."/>
            <person name="Round J.M."/>
            <person name="Ohora S."/>
            <person name="Walle B.V."/>
            <person name="Veldhoen N."/>
            <person name="Helbing C.C."/>
            <person name="Birol I."/>
        </authorList>
    </citation>
    <scope>NUCLEOTIDE SEQUENCE [LARGE SCALE GENOMIC DNA]</scope>
</reference>
<feature type="non-terminal residue" evidence="2">
    <location>
        <position position="246"/>
    </location>
</feature>
<feature type="compositionally biased region" description="Low complexity" evidence="1">
    <location>
        <begin position="223"/>
        <end position="246"/>
    </location>
</feature>
<keyword evidence="3" id="KW-1185">Reference proteome</keyword>
<evidence type="ECO:0000313" key="3">
    <source>
        <dbReference type="Proteomes" id="UP000228934"/>
    </source>
</evidence>
<organism evidence="2 3">
    <name type="scientific">Aquarana catesbeiana</name>
    <name type="common">American bullfrog</name>
    <name type="synonym">Rana catesbeiana</name>
    <dbReference type="NCBI Taxonomy" id="8400"/>
    <lineage>
        <taxon>Eukaryota</taxon>
        <taxon>Metazoa</taxon>
        <taxon>Chordata</taxon>
        <taxon>Craniata</taxon>
        <taxon>Vertebrata</taxon>
        <taxon>Euteleostomi</taxon>
        <taxon>Amphibia</taxon>
        <taxon>Batrachia</taxon>
        <taxon>Anura</taxon>
        <taxon>Neobatrachia</taxon>
        <taxon>Ranoidea</taxon>
        <taxon>Ranidae</taxon>
        <taxon>Aquarana</taxon>
    </lineage>
</organism>
<evidence type="ECO:0000313" key="2">
    <source>
        <dbReference type="EMBL" id="PIO09842.1"/>
    </source>
</evidence>
<feature type="region of interest" description="Disordered" evidence="1">
    <location>
        <begin position="208"/>
        <end position="246"/>
    </location>
</feature>
<dbReference type="EMBL" id="KZ369720">
    <property type="protein sequence ID" value="PIO09842.1"/>
    <property type="molecule type" value="Genomic_DNA"/>
</dbReference>
<protein>
    <submittedName>
        <fullName evidence="2">Uncharacterized protein</fullName>
    </submittedName>
</protein>
<evidence type="ECO:0000256" key="1">
    <source>
        <dbReference type="SAM" id="MobiDB-lite"/>
    </source>
</evidence>
<dbReference type="OrthoDB" id="10606020at2759"/>
<name>A0A2G9Q2N7_AQUCT</name>